<evidence type="ECO:0000259" key="2">
    <source>
        <dbReference type="PROSITE" id="PS50937"/>
    </source>
</evidence>
<evidence type="ECO:0000256" key="1">
    <source>
        <dbReference type="ARBA" id="ARBA00023125"/>
    </source>
</evidence>
<dbReference type="RefSeq" id="WP_345555439.1">
    <property type="nucleotide sequence ID" value="NZ_BAABIK010000002.1"/>
</dbReference>
<dbReference type="InterPro" id="IPR000551">
    <property type="entry name" value="MerR-type_HTH_dom"/>
</dbReference>
<dbReference type="SUPFAM" id="SSF46955">
    <property type="entry name" value="Putative DNA-binding domain"/>
    <property type="match status" value="1"/>
</dbReference>
<dbReference type="Proteomes" id="UP001499993">
    <property type="component" value="Unassembled WGS sequence"/>
</dbReference>
<dbReference type="InterPro" id="IPR047057">
    <property type="entry name" value="MerR_fam"/>
</dbReference>
<feature type="domain" description="HTH merR-type" evidence="2">
    <location>
        <begin position="7"/>
        <end position="77"/>
    </location>
</feature>
<dbReference type="SMART" id="SM00422">
    <property type="entry name" value="HTH_MERR"/>
    <property type="match status" value="1"/>
</dbReference>
<dbReference type="InterPro" id="IPR009061">
    <property type="entry name" value="DNA-bd_dom_put_sf"/>
</dbReference>
<evidence type="ECO:0000313" key="4">
    <source>
        <dbReference type="Proteomes" id="UP001499993"/>
    </source>
</evidence>
<dbReference type="CDD" id="cd01109">
    <property type="entry name" value="HTH_YyaN"/>
    <property type="match status" value="1"/>
</dbReference>
<dbReference type="Gene3D" id="1.10.1660.10">
    <property type="match status" value="1"/>
</dbReference>
<gene>
    <name evidence="3" type="ORF">GCM10023224_07100</name>
</gene>
<sequence>MAVTEETLSIGTVSARTGLSAHTLRFYEQEGLFVDPVRRDSAGRRMFTHREVEWLRVCVRLRETGMSLPDIRRYVELVRQGPGTEQERFALLRGHEAKVRRQVAQLQESLGVIEAKVATYARHLEQGTADGLWREGPECD</sequence>
<dbReference type="PANTHER" id="PTHR30204:SF98">
    <property type="entry name" value="HTH-TYPE TRANSCRIPTIONAL REGULATOR ADHR"/>
    <property type="match status" value="1"/>
</dbReference>
<evidence type="ECO:0000313" key="3">
    <source>
        <dbReference type="EMBL" id="GAA4930056.1"/>
    </source>
</evidence>
<comment type="caution">
    <text evidence="3">The sequence shown here is derived from an EMBL/GenBank/DDBJ whole genome shotgun (WGS) entry which is preliminary data.</text>
</comment>
<dbReference type="PANTHER" id="PTHR30204">
    <property type="entry name" value="REDOX-CYCLING DRUG-SENSING TRANSCRIPTIONAL ACTIVATOR SOXR"/>
    <property type="match status" value="1"/>
</dbReference>
<dbReference type="Pfam" id="PF13411">
    <property type="entry name" value="MerR_1"/>
    <property type="match status" value="1"/>
</dbReference>
<dbReference type="EMBL" id="BAABIK010000002">
    <property type="protein sequence ID" value="GAA4930056.1"/>
    <property type="molecule type" value="Genomic_DNA"/>
</dbReference>
<accession>A0ABP9G6B1</accession>
<dbReference type="PROSITE" id="PS00552">
    <property type="entry name" value="HTH_MERR_1"/>
    <property type="match status" value="1"/>
</dbReference>
<dbReference type="PROSITE" id="PS50937">
    <property type="entry name" value="HTH_MERR_2"/>
    <property type="match status" value="1"/>
</dbReference>
<keyword evidence="4" id="KW-1185">Reference proteome</keyword>
<proteinExistence type="predicted"/>
<organism evidence="3 4">
    <name type="scientific">Streptomonospora halophila</name>
    <dbReference type="NCBI Taxonomy" id="427369"/>
    <lineage>
        <taxon>Bacteria</taxon>
        <taxon>Bacillati</taxon>
        <taxon>Actinomycetota</taxon>
        <taxon>Actinomycetes</taxon>
        <taxon>Streptosporangiales</taxon>
        <taxon>Nocardiopsidaceae</taxon>
        <taxon>Streptomonospora</taxon>
    </lineage>
</organism>
<keyword evidence="1" id="KW-0238">DNA-binding</keyword>
<protein>
    <submittedName>
        <fullName evidence="3">MerR family transcriptional regulator</fullName>
    </submittedName>
</protein>
<name>A0ABP9G6B1_9ACTN</name>
<reference evidence="4" key="1">
    <citation type="journal article" date="2019" name="Int. J. Syst. Evol. Microbiol.">
        <title>The Global Catalogue of Microorganisms (GCM) 10K type strain sequencing project: providing services to taxonomists for standard genome sequencing and annotation.</title>
        <authorList>
            <consortium name="The Broad Institute Genomics Platform"/>
            <consortium name="The Broad Institute Genome Sequencing Center for Infectious Disease"/>
            <person name="Wu L."/>
            <person name="Ma J."/>
        </authorList>
    </citation>
    <scope>NUCLEOTIDE SEQUENCE [LARGE SCALE GENOMIC DNA]</scope>
    <source>
        <strain evidence="4">JCM 18123</strain>
    </source>
</reference>